<dbReference type="PANTHER" id="PTHR12526">
    <property type="entry name" value="GLYCOSYLTRANSFERASE"/>
    <property type="match status" value="1"/>
</dbReference>
<name>A0A521CFC6_SACCC</name>
<dbReference type="InterPro" id="IPR006598">
    <property type="entry name" value="CAP10"/>
</dbReference>
<sequence>MTILFINSIGKNKWGGGEKWIVNTAHGLQQLGHKVIVGGRRNAVLIKAAQEKGIDTTRINYCNDFSLFSSLQLTQYINKHRVSVIVASLNRDVRVAGFAAMLSKHKPRVIGRQGVQLITKKWKYKFTFKNFSHGILTNSLSLKKIYDSYNWWDDTFVKVIYNGIAETQPCLKPFNYASICELTPQTKVILSAGRLDKQKGFGYLVKAAKIAKEKNEDFKFFIAGTGKQFKYLSKLIADNELKNHVFLLGFVEDIHSLFKGADVFVLPSLYEGMPNVLLESMLEMVPVVTTPVNGAAELVEESKTGFFIPTKDANAIYEKIKFVLNNPQITQQIAAQAKETVLEKFSLDKSVQLVDAYLLEILKERDTASISMQLRWFEKVISKLRTFGHKNFKPAYYLKNYLKLKLLPPFNKNGIHRIIKSKNLYSPEYLSSRVNYYNKLNSTIIFDDSIKSLKEFVFTGEEKTYYFDTWRYTRLFDPNHKLAYKFGDVTTVPANPSIVKSRPILGNNKNSILLNLNYIRHFIFVKDRYAYLAKKNLLVWRGNVWTYQPHRIDFFQKHFENPLCNIGHVNKADFDSTWLTDKLTIDEQLKYKFILSIEGNDVATNLKWIMSSNSIAVMPTPKYETWFMEGTLKPDYHYIHIKDDYSDLNEKLNFYIRYPEKAEEIRINANKYVSQFKNKKREKLISVLVLEKYFEKTGHLPSVR</sequence>
<dbReference type="Pfam" id="PF00534">
    <property type="entry name" value="Glycos_transf_1"/>
    <property type="match status" value="1"/>
</dbReference>
<evidence type="ECO:0000313" key="2">
    <source>
        <dbReference type="EMBL" id="SMO58102.1"/>
    </source>
</evidence>
<keyword evidence="2" id="KW-0808">Transferase</keyword>
<protein>
    <submittedName>
        <fullName evidence="2">Glycosyltransferase involved in cell wall bisynthesis</fullName>
    </submittedName>
</protein>
<dbReference type="RefSeq" id="WP_142532803.1">
    <property type="nucleotide sequence ID" value="NZ_FXTB01000003.1"/>
</dbReference>
<accession>A0A521CFC6</accession>
<evidence type="ECO:0000259" key="1">
    <source>
        <dbReference type="SMART" id="SM00672"/>
    </source>
</evidence>
<dbReference type="Pfam" id="PF13439">
    <property type="entry name" value="Glyco_transf_4"/>
    <property type="match status" value="1"/>
</dbReference>
<dbReference type="Gene3D" id="3.40.50.2000">
    <property type="entry name" value="Glycogen Phosphorylase B"/>
    <property type="match status" value="2"/>
</dbReference>
<proteinExistence type="predicted"/>
<dbReference type="OrthoDB" id="9811239at2"/>
<dbReference type="Pfam" id="PF05686">
    <property type="entry name" value="Glyco_transf_90"/>
    <property type="match status" value="1"/>
</dbReference>
<feature type="domain" description="Glycosyl transferase CAP10" evidence="1">
    <location>
        <begin position="522"/>
        <end position="692"/>
    </location>
</feature>
<dbReference type="SMART" id="SM00672">
    <property type="entry name" value="CAP10"/>
    <property type="match status" value="1"/>
</dbReference>
<dbReference type="AlphaFoldDB" id="A0A521CFC6"/>
<dbReference type="Proteomes" id="UP000319040">
    <property type="component" value="Unassembled WGS sequence"/>
</dbReference>
<dbReference type="PANTHER" id="PTHR12526:SF638">
    <property type="entry name" value="SPORE COAT PROTEIN SA"/>
    <property type="match status" value="1"/>
</dbReference>
<evidence type="ECO:0000313" key="3">
    <source>
        <dbReference type="Proteomes" id="UP000319040"/>
    </source>
</evidence>
<dbReference type="SUPFAM" id="SSF53756">
    <property type="entry name" value="UDP-Glycosyltransferase/glycogen phosphorylase"/>
    <property type="match status" value="1"/>
</dbReference>
<dbReference type="CDD" id="cd03811">
    <property type="entry name" value="GT4_GT28_WabH-like"/>
    <property type="match status" value="1"/>
</dbReference>
<keyword evidence="3" id="KW-1185">Reference proteome</keyword>
<dbReference type="GO" id="GO:0016757">
    <property type="term" value="F:glycosyltransferase activity"/>
    <property type="evidence" value="ECO:0007669"/>
    <property type="project" value="InterPro"/>
</dbReference>
<reference evidence="2 3" key="1">
    <citation type="submission" date="2017-05" db="EMBL/GenBank/DDBJ databases">
        <authorList>
            <person name="Varghese N."/>
            <person name="Submissions S."/>
        </authorList>
    </citation>
    <scope>NUCLEOTIDE SEQUENCE [LARGE SCALE GENOMIC DNA]</scope>
    <source>
        <strain evidence="2 3">DSM 27040</strain>
    </source>
</reference>
<organism evidence="2 3">
    <name type="scientific">Saccharicrinis carchari</name>
    <dbReference type="NCBI Taxonomy" id="1168039"/>
    <lineage>
        <taxon>Bacteria</taxon>
        <taxon>Pseudomonadati</taxon>
        <taxon>Bacteroidota</taxon>
        <taxon>Bacteroidia</taxon>
        <taxon>Marinilabiliales</taxon>
        <taxon>Marinilabiliaceae</taxon>
        <taxon>Saccharicrinis</taxon>
    </lineage>
</organism>
<dbReference type="InterPro" id="IPR001296">
    <property type="entry name" value="Glyco_trans_1"/>
</dbReference>
<gene>
    <name evidence="2" type="ORF">SAMN06265379_10384</name>
</gene>
<dbReference type="InterPro" id="IPR028098">
    <property type="entry name" value="Glyco_trans_4-like_N"/>
</dbReference>
<dbReference type="EMBL" id="FXTB01000003">
    <property type="protein sequence ID" value="SMO58102.1"/>
    <property type="molecule type" value="Genomic_DNA"/>
</dbReference>